<dbReference type="GO" id="GO:0003910">
    <property type="term" value="F:DNA ligase (ATP) activity"/>
    <property type="evidence" value="ECO:0007669"/>
    <property type="project" value="UniProtKB-EC"/>
</dbReference>
<dbReference type="EC" id="6.5.1.1" evidence="2"/>
<dbReference type="InterPro" id="IPR012309">
    <property type="entry name" value="DNA_ligase_ATP-dep_C"/>
</dbReference>
<comment type="catalytic activity">
    <reaction evidence="4">
        <text>ATP + (deoxyribonucleotide)n-3'-hydroxyl + 5'-phospho-(deoxyribonucleotide)m = (deoxyribonucleotide)n+m + AMP + diphosphate.</text>
        <dbReference type="EC" id="6.5.1.1"/>
    </reaction>
</comment>
<evidence type="ECO:0000259" key="6">
    <source>
        <dbReference type="PROSITE" id="PS50160"/>
    </source>
</evidence>
<dbReference type="EMBL" id="BONU01000020">
    <property type="protein sequence ID" value="GIG74641.1"/>
    <property type="molecule type" value="Genomic_DNA"/>
</dbReference>
<dbReference type="GO" id="GO:0006281">
    <property type="term" value="P:DNA repair"/>
    <property type="evidence" value="ECO:0007669"/>
    <property type="project" value="InterPro"/>
</dbReference>
<dbReference type="GO" id="GO:0006310">
    <property type="term" value="P:DNA recombination"/>
    <property type="evidence" value="ECO:0007669"/>
    <property type="project" value="InterPro"/>
</dbReference>
<dbReference type="Gene3D" id="2.40.50.140">
    <property type="entry name" value="Nucleic acid-binding proteins"/>
    <property type="match status" value="1"/>
</dbReference>
<organism evidence="7 8">
    <name type="scientific">Planosporangium flavigriseum</name>
    <dbReference type="NCBI Taxonomy" id="373681"/>
    <lineage>
        <taxon>Bacteria</taxon>
        <taxon>Bacillati</taxon>
        <taxon>Actinomycetota</taxon>
        <taxon>Actinomycetes</taxon>
        <taxon>Micromonosporales</taxon>
        <taxon>Micromonosporaceae</taxon>
        <taxon>Planosporangium</taxon>
    </lineage>
</organism>
<dbReference type="Pfam" id="PF01068">
    <property type="entry name" value="DNA_ligase_A_M"/>
    <property type="match status" value="1"/>
</dbReference>
<dbReference type="AlphaFoldDB" id="A0A8J3PLL9"/>
<dbReference type="Proteomes" id="UP000653674">
    <property type="component" value="Unassembled WGS sequence"/>
</dbReference>
<dbReference type="SUPFAM" id="SSF56091">
    <property type="entry name" value="DNA ligase/mRNA capping enzyme, catalytic domain"/>
    <property type="match status" value="1"/>
</dbReference>
<dbReference type="PROSITE" id="PS50160">
    <property type="entry name" value="DNA_LIGASE_A3"/>
    <property type="match status" value="1"/>
</dbReference>
<evidence type="ECO:0000256" key="2">
    <source>
        <dbReference type="ARBA" id="ARBA00012727"/>
    </source>
</evidence>
<dbReference type="InterPro" id="IPR012310">
    <property type="entry name" value="DNA_ligase_ATP-dep_cent"/>
</dbReference>
<sequence>MIRDTHPPYGTGATPDIRNDPDTPLIWTRGPLRGRECKTADMELPVLPPIEPMLATSVPEIPTGEGMTYEPKWDGFRCIVFRDGDEIELASRGGKSMTRYFPEVVEQVRAQFPPRCVVDGEIVVIRHEPDSIPKLDFEMLGQRIHPAASRVKLLAETTPASFIAFDLLAVDDESLMGVGYASRRARLEEVLADVKPPVHVTAVTHDPDTAREWFDVLEGAGLDGLVAKPADIPYVPGKRLMYKIKHARTADAVVAGFRWHKDGPIVGSLLLGLYDDAGVLHHVGVSASFSKARRAELVEELAPYRIPAAEHPWAAWTSAEAHANGTQRMPGAPSRWSGKKDLGWEPLRPELVVEVGYDAMEGDRFRHTAQFKRWRLDRDARSCTYEQLERPLRVDVTEVLAGRV</sequence>
<evidence type="ECO:0000256" key="5">
    <source>
        <dbReference type="SAM" id="MobiDB-lite"/>
    </source>
</evidence>
<dbReference type="GO" id="GO:0005524">
    <property type="term" value="F:ATP binding"/>
    <property type="evidence" value="ECO:0007669"/>
    <property type="project" value="InterPro"/>
</dbReference>
<dbReference type="CDD" id="cd07970">
    <property type="entry name" value="OBF_DNA_ligase_LigC"/>
    <property type="match status" value="1"/>
</dbReference>
<comment type="caution">
    <text evidence="7">The sequence shown here is derived from an EMBL/GenBank/DDBJ whole genome shotgun (WGS) entry which is preliminary data.</text>
</comment>
<keyword evidence="8" id="KW-1185">Reference proteome</keyword>
<evidence type="ECO:0000256" key="1">
    <source>
        <dbReference type="ARBA" id="ARBA00007572"/>
    </source>
</evidence>
<evidence type="ECO:0000256" key="4">
    <source>
        <dbReference type="ARBA" id="ARBA00034003"/>
    </source>
</evidence>
<dbReference type="InterPro" id="IPR016059">
    <property type="entry name" value="DNA_ligase_ATP-dep_CS"/>
</dbReference>
<name>A0A8J3PLL9_9ACTN</name>
<dbReference type="NCBIfam" id="NF006078">
    <property type="entry name" value="PRK08224.1"/>
    <property type="match status" value="1"/>
</dbReference>
<dbReference type="CDD" id="cd07905">
    <property type="entry name" value="Adenylation_DNA_ligase_LigC"/>
    <property type="match status" value="1"/>
</dbReference>
<protein>
    <recommendedName>
        <fullName evidence="2">DNA ligase (ATP)</fullName>
        <ecNumber evidence="2">6.5.1.1</ecNumber>
    </recommendedName>
</protein>
<evidence type="ECO:0000313" key="8">
    <source>
        <dbReference type="Proteomes" id="UP000653674"/>
    </source>
</evidence>
<dbReference type="InterPro" id="IPR044117">
    <property type="entry name" value="OBF_LigC-like"/>
</dbReference>
<evidence type="ECO:0000313" key="7">
    <source>
        <dbReference type="EMBL" id="GIG74641.1"/>
    </source>
</evidence>
<dbReference type="InterPro" id="IPR050191">
    <property type="entry name" value="ATP-dep_DNA_ligase"/>
</dbReference>
<dbReference type="PROSITE" id="PS00697">
    <property type="entry name" value="DNA_LIGASE_A1"/>
    <property type="match status" value="1"/>
</dbReference>
<feature type="domain" description="ATP-dependent DNA ligase family profile" evidence="6">
    <location>
        <begin position="153"/>
        <end position="275"/>
    </location>
</feature>
<dbReference type="Pfam" id="PF04679">
    <property type="entry name" value="DNA_ligase_A_C"/>
    <property type="match status" value="1"/>
</dbReference>
<evidence type="ECO:0000256" key="3">
    <source>
        <dbReference type="ARBA" id="ARBA00022598"/>
    </source>
</evidence>
<dbReference type="PANTHER" id="PTHR45674">
    <property type="entry name" value="DNA LIGASE 1/3 FAMILY MEMBER"/>
    <property type="match status" value="1"/>
</dbReference>
<accession>A0A8J3PLL9</accession>
<keyword evidence="3 7" id="KW-0436">Ligase</keyword>
<dbReference type="InterPro" id="IPR044119">
    <property type="entry name" value="Adenylation_LigC-like"/>
</dbReference>
<gene>
    <name evidence="7" type="primary">ligC</name>
    <name evidence="7" type="ORF">Pfl04_30450</name>
</gene>
<dbReference type="InterPro" id="IPR012340">
    <property type="entry name" value="NA-bd_OB-fold"/>
</dbReference>
<dbReference type="PANTHER" id="PTHR45674:SF4">
    <property type="entry name" value="DNA LIGASE 1"/>
    <property type="match status" value="1"/>
</dbReference>
<feature type="region of interest" description="Disordered" evidence="5">
    <location>
        <begin position="1"/>
        <end position="23"/>
    </location>
</feature>
<reference evidence="7" key="1">
    <citation type="submission" date="2021-01" db="EMBL/GenBank/DDBJ databases">
        <title>Whole genome shotgun sequence of Planosporangium flavigriseum NBRC 105377.</title>
        <authorList>
            <person name="Komaki H."/>
            <person name="Tamura T."/>
        </authorList>
    </citation>
    <scope>NUCLEOTIDE SEQUENCE</scope>
    <source>
        <strain evidence="7">NBRC 105377</strain>
    </source>
</reference>
<dbReference type="Gene3D" id="3.30.470.30">
    <property type="entry name" value="DNA ligase/mRNA capping enzyme"/>
    <property type="match status" value="1"/>
</dbReference>
<comment type="similarity">
    <text evidence="1">Belongs to the ATP-dependent DNA ligase family.</text>
</comment>
<dbReference type="SUPFAM" id="SSF50249">
    <property type="entry name" value="Nucleic acid-binding proteins"/>
    <property type="match status" value="1"/>
</dbReference>
<proteinExistence type="inferred from homology"/>